<gene>
    <name evidence="2" type="ORF">Z517_11144</name>
</gene>
<dbReference type="OrthoDB" id="4134957at2759"/>
<dbReference type="GeneID" id="25310634"/>
<proteinExistence type="predicted"/>
<evidence type="ECO:0000313" key="2">
    <source>
        <dbReference type="EMBL" id="KIW76398.1"/>
    </source>
</evidence>
<evidence type="ECO:0000313" key="3">
    <source>
        <dbReference type="Proteomes" id="UP000053029"/>
    </source>
</evidence>
<dbReference type="EMBL" id="KN846975">
    <property type="protein sequence ID" value="KIW76398.1"/>
    <property type="molecule type" value="Genomic_DNA"/>
</dbReference>
<dbReference type="HOGENOM" id="CLU_609785_0_0_1"/>
<keyword evidence="3" id="KW-1185">Reference proteome</keyword>
<organism evidence="2 3">
    <name type="scientific">Fonsecaea pedrosoi CBS 271.37</name>
    <dbReference type="NCBI Taxonomy" id="1442368"/>
    <lineage>
        <taxon>Eukaryota</taxon>
        <taxon>Fungi</taxon>
        <taxon>Dikarya</taxon>
        <taxon>Ascomycota</taxon>
        <taxon>Pezizomycotina</taxon>
        <taxon>Eurotiomycetes</taxon>
        <taxon>Chaetothyriomycetidae</taxon>
        <taxon>Chaetothyriales</taxon>
        <taxon>Herpotrichiellaceae</taxon>
        <taxon>Fonsecaea</taxon>
    </lineage>
</organism>
<sequence>MYRREIEVLAENNGLQPLSAEIHHLPLNQTSTHFDPLEPSTPSAPNDSSQLVPQQYDWLPFRESAMLVLSTPGFLGRRLTQSAALKMGGFCRSSRTLTPVLDSMRSHYLRMTRPRRVGMPKTSLISQLVSLQYSRFHKVNKHQVTRTVFRSLSTYSHLKPTMDVIMSSPPSLAMHAQAPPLNDHYQREYYQASHDNYSPRYHLPDEILLHVLSYLIPKHGVVISTDSDGGICPLTIKSLLQTSRTIRSLILFFTKRVPLRIDIKSGKHCQCHALKTPDDILNSPLGKVLQLPLTMWNEIVVTFAPSLHESLDEACTMVHKSLTKLDVAYTTFTARARSRASITCIRRQSFALARTIYSFGCVPGIENIRWSYVFDDTPGFEHHDDQQRSQRTLWDLELIKTFLCPWRWQPRQHGDHPQVKLPKRFTVGPDMQEASFPPWPRFRAYDTRI</sequence>
<name>A0A0D2G6Y4_9EURO</name>
<dbReference type="RefSeq" id="XP_013280206.1">
    <property type="nucleotide sequence ID" value="XM_013424752.1"/>
</dbReference>
<accession>A0A0D2G6Y4</accession>
<reference evidence="2 3" key="1">
    <citation type="submission" date="2015-01" db="EMBL/GenBank/DDBJ databases">
        <title>The Genome Sequence of Fonsecaea pedrosoi CBS 271.37.</title>
        <authorList>
            <consortium name="The Broad Institute Genomics Platform"/>
            <person name="Cuomo C."/>
            <person name="de Hoog S."/>
            <person name="Gorbushina A."/>
            <person name="Stielow B."/>
            <person name="Teixiera M."/>
            <person name="Abouelleil A."/>
            <person name="Chapman S.B."/>
            <person name="Priest M."/>
            <person name="Young S.K."/>
            <person name="Wortman J."/>
            <person name="Nusbaum C."/>
            <person name="Birren B."/>
        </authorList>
    </citation>
    <scope>NUCLEOTIDE SEQUENCE [LARGE SCALE GENOMIC DNA]</scope>
    <source>
        <strain evidence="2 3">CBS 271.37</strain>
    </source>
</reference>
<dbReference type="AlphaFoldDB" id="A0A0D2G6Y4"/>
<dbReference type="VEuPathDB" id="FungiDB:Z517_11144"/>
<evidence type="ECO:0000256" key="1">
    <source>
        <dbReference type="SAM" id="MobiDB-lite"/>
    </source>
</evidence>
<dbReference type="Proteomes" id="UP000053029">
    <property type="component" value="Unassembled WGS sequence"/>
</dbReference>
<protein>
    <submittedName>
        <fullName evidence="2">Unplaced genomic scaffold supercont1.7, whole genome shotgun sequence</fullName>
    </submittedName>
</protein>
<feature type="region of interest" description="Disordered" evidence="1">
    <location>
        <begin position="30"/>
        <end position="50"/>
    </location>
</feature>
<feature type="compositionally biased region" description="Polar residues" evidence="1">
    <location>
        <begin position="40"/>
        <end position="50"/>
    </location>
</feature>